<dbReference type="InterPro" id="IPR027463">
    <property type="entry name" value="AcrB_DN_DC_subdom"/>
</dbReference>
<dbReference type="SUPFAM" id="SSF82714">
    <property type="entry name" value="Multidrug efflux transporter AcrB TolC docking domain, DN and DC subdomains"/>
    <property type="match status" value="2"/>
</dbReference>
<accession>A0A520RZ30</accession>
<dbReference type="PANTHER" id="PTHR32063:SF0">
    <property type="entry name" value="SWARMING MOTILITY PROTEIN SWRC"/>
    <property type="match status" value="1"/>
</dbReference>
<feature type="transmembrane region" description="Helical" evidence="1">
    <location>
        <begin position="393"/>
        <end position="418"/>
    </location>
</feature>
<dbReference type="Gene3D" id="1.20.1640.10">
    <property type="entry name" value="Multidrug efflux transporter AcrB transmembrane domain"/>
    <property type="match status" value="2"/>
</dbReference>
<feature type="transmembrane region" description="Helical" evidence="1">
    <location>
        <begin position="470"/>
        <end position="497"/>
    </location>
</feature>
<dbReference type="Gene3D" id="3.30.2090.10">
    <property type="entry name" value="Multidrug efflux transporter AcrB TolC docking domain, DN and DC subdomains"/>
    <property type="match status" value="2"/>
</dbReference>
<dbReference type="Gene3D" id="3.30.70.1440">
    <property type="entry name" value="Multidrug efflux transporter AcrB pore domain"/>
    <property type="match status" value="1"/>
</dbReference>
<sequence>MTFAESLAALAARRPVAISVTAIAVALVGWLSWQQIPVDLLPDIQSPTIAVSIRAGDRPPTEMERLYGEQLEQRLFTVQGIREITQVARSGKLVATIIFDWDANIEIGLIEVQKALGPIGADTAVEEIIVRRFDPRQAPVLNYGLVAPDGKLDLAELRQLARRQIGPNLEQLTGVAEVRVTGGREKEIRIQLDNYKLDAFKVTLAQIEQRLQAENLDYNAGTLDQESQIFLVRGLSRLNQASDIAQVVVKYITADDGSQQAIRISDIGSVNLIDQDFDHLVRVNEIEGVGLAIYKEAGANTVEVSNLVHEAMRNLSLDLPDVQLIEVNDGAALVKDALSDLQIAAGVGILLALVVLALFLRSPGAILVVFAAVPISILATLFLMGLSSQTLNIVTLAGLALGAGMLVDNAIVVVESIYRKLSEGESPLSAASTGTGQVAGAIAVSTLTTCVVFLPVIFVQGMAARLIEGIAFTVTASLFASLMVAMMLIPALARWFMPATGDKSETIFLTYRYRLEKLVRRLLERPGKTVTIALLASGLAGYSLIQLGTELLPSADPRQFSLRIVGTPGQKVESTSRVIEGIESMMIQANGNHLEAMLSEIGRLPEDSRLVRMESTEENTAKITIRLSDEGLPGKELANYLTPHLAALDSIEADWQIGSSAIANALGGTGPAVIVEVSGQALPDLRRGTEIVRQRLTKLSELWNVRSSFEDGPPELRIVLNQIMADGLGIDLGTVTRVLETSLDGRDITILSNGDEDQPVRLRTDQATRETLEQIIFRSNRGQKITIGEIASFQEVAGAREIFRRDQRRTATVTAEISNLVEYPLALIAVKKALEDPLLPGINAQLRGEETERVKTINELKLAGVLALILVLMVLAGSFESFIHPITVLSAIPLSLIGVGLVLFPTGSPIGVMAIMGLIVLAGVAVNDAVLLLATARQLMSKGVDRIDALVSAAGIRLRPIIMTTLTTVMVLLPLVFGTGEGASLRAPMAITIIGGIIASTIGSLLVLPCIYLLLDRVRQRQA</sequence>
<dbReference type="InterPro" id="IPR001036">
    <property type="entry name" value="Acrflvin-R"/>
</dbReference>
<feature type="transmembrane region" description="Helical" evidence="1">
    <location>
        <begin position="886"/>
        <end position="904"/>
    </location>
</feature>
<dbReference type="PRINTS" id="PR00702">
    <property type="entry name" value="ACRIFLAVINRP"/>
</dbReference>
<feature type="transmembrane region" description="Helical" evidence="1">
    <location>
        <begin position="16"/>
        <end position="33"/>
    </location>
</feature>
<evidence type="ECO:0000313" key="3">
    <source>
        <dbReference type="Proteomes" id="UP000316199"/>
    </source>
</evidence>
<feature type="transmembrane region" description="Helical" evidence="1">
    <location>
        <begin position="956"/>
        <end position="977"/>
    </location>
</feature>
<keyword evidence="1" id="KW-1133">Transmembrane helix</keyword>
<protein>
    <submittedName>
        <fullName evidence="2">Efflux RND transporter permease subunit</fullName>
    </submittedName>
</protein>
<organism evidence="2 3">
    <name type="scientific">OM182 bacterium</name>
    <dbReference type="NCBI Taxonomy" id="2510334"/>
    <lineage>
        <taxon>Bacteria</taxon>
        <taxon>Pseudomonadati</taxon>
        <taxon>Pseudomonadota</taxon>
        <taxon>Gammaproteobacteria</taxon>
        <taxon>OMG group</taxon>
        <taxon>OM182 clade</taxon>
    </lineage>
</organism>
<dbReference type="AlphaFoldDB" id="A0A520RZ30"/>
<name>A0A520RZ30_9GAMM</name>
<dbReference type="PANTHER" id="PTHR32063">
    <property type="match status" value="1"/>
</dbReference>
<dbReference type="GO" id="GO:0005886">
    <property type="term" value="C:plasma membrane"/>
    <property type="evidence" value="ECO:0007669"/>
    <property type="project" value="TreeGrafter"/>
</dbReference>
<dbReference type="Gene3D" id="3.30.70.1430">
    <property type="entry name" value="Multidrug efflux transporter AcrB pore domain"/>
    <property type="match status" value="2"/>
</dbReference>
<dbReference type="SUPFAM" id="SSF82693">
    <property type="entry name" value="Multidrug efflux transporter AcrB pore domain, PN1, PN2, PC1 and PC2 subdomains"/>
    <property type="match status" value="2"/>
</dbReference>
<dbReference type="SUPFAM" id="SSF82866">
    <property type="entry name" value="Multidrug efflux transporter AcrB transmembrane domain"/>
    <property type="match status" value="2"/>
</dbReference>
<feature type="transmembrane region" description="Helical" evidence="1">
    <location>
        <begin position="366"/>
        <end position="386"/>
    </location>
</feature>
<dbReference type="Proteomes" id="UP000316199">
    <property type="component" value="Unassembled WGS sequence"/>
</dbReference>
<feature type="transmembrane region" description="Helical" evidence="1">
    <location>
        <begin position="910"/>
        <end position="935"/>
    </location>
</feature>
<reference evidence="2 3" key="1">
    <citation type="submission" date="2019-02" db="EMBL/GenBank/DDBJ databases">
        <title>Prokaryotic population dynamics and viral predation in marine succession experiment using metagenomics: the confinement effect.</title>
        <authorList>
            <person name="Haro-Moreno J.M."/>
            <person name="Rodriguez-Valera F."/>
            <person name="Lopez-Perez M."/>
        </authorList>
    </citation>
    <scope>NUCLEOTIDE SEQUENCE [LARGE SCALE GENOMIC DNA]</scope>
    <source>
        <strain evidence="2">MED-G157</strain>
    </source>
</reference>
<comment type="caution">
    <text evidence="2">The sequence shown here is derived from an EMBL/GenBank/DDBJ whole genome shotgun (WGS) entry which is preliminary data.</text>
</comment>
<evidence type="ECO:0000256" key="1">
    <source>
        <dbReference type="SAM" id="Phobius"/>
    </source>
</evidence>
<dbReference type="GO" id="GO:0042910">
    <property type="term" value="F:xenobiotic transmembrane transporter activity"/>
    <property type="evidence" value="ECO:0007669"/>
    <property type="project" value="TreeGrafter"/>
</dbReference>
<feature type="transmembrane region" description="Helical" evidence="1">
    <location>
        <begin position="438"/>
        <end position="458"/>
    </location>
</feature>
<keyword evidence="1" id="KW-0812">Transmembrane</keyword>
<feature type="transmembrane region" description="Helical" evidence="1">
    <location>
        <begin position="860"/>
        <end position="879"/>
    </location>
</feature>
<gene>
    <name evidence="2" type="ORF">EVA68_06900</name>
</gene>
<feature type="transmembrane region" description="Helical" evidence="1">
    <location>
        <begin position="341"/>
        <end position="360"/>
    </location>
</feature>
<proteinExistence type="predicted"/>
<dbReference type="Pfam" id="PF00873">
    <property type="entry name" value="ACR_tran"/>
    <property type="match status" value="1"/>
</dbReference>
<feature type="transmembrane region" description="Helical" evidence="1">
    <location>
        <begin position="989"/>
        <end position="1015"/>
    </location>
</feature>
<keyword evidence="1" id="KW-0472">Membrane</keyword>
<evidence type="ECO:0000313" key="2">
    <source>
        <dbReference type="EMBL" id="RZO75493.1"/>
    </source>
</evidence>
<dbReference type="EMBL" id="SHAG01000033">
    <property type="protein sequence ID" value="RZO75493.1"/>
    <property type="molecule type" value="Genomic_DNA"/>
</dbReference>
<dbReference type="Gene3D" id="3.30.70.1320">
    <property type="entry name" value="Multidrug efflux transporter AcrB pore domain like"/>
    <property type="match status" value="1"/>
</dbReference>